<sequence length="590" mass="62868">MGREVITIQAGTFANYVGAHYWNFQDELLGLAADPGKGYLADQIDPTVLLRQREDRQGTLTYTPRAVIFDLNGSLGGASPGSLAGEHAPEPASSAAAATWHGQVDVHVAQRVPRSRFVEQLEQEPDLDAAGATSAESSAAANALAAAAKELDKQDGVRSWTDFVKVYFAPQSLCLLPGLWQGAADFSGFGHGHGVLARSEEFREQALDRVRLFAEECDSLQGFQCMVEDLTGFGHFTYELLQLLGDDYPRSPIKLYALRMSQQAASPQGAAGRQQRLSEAASLARLSEVSSLYVPLAPPLAIPCVRWNPRSRFHASALAACVIEAASTPYRLSRDPPDGPLGAPIGACDLGSFTELLRPCPSNNMVSAYAALPCPVVPDLHALQAAQDARQTLREVSAQQPFTESHTLSWTPRMPAGAAEKLAESVVLRGAQRGGRVLAAQEAAAALDAALMQEGSRCVRHRCVAPQSIPIPLAFPGVFQRRCSSPVVSANGRAGSWQNRAAPPTELGGCQAADNGILDSVPALTRLCASPHAAEVAAALLQNFRGLARSGPGTAILQGWSYTSDDITEIEERLQQMASCYDADDDADAF</sequence>
<comment type="subcellular location">
    <subcellularLocation>
        <location evidence="1">Mitochondrion</location>
    </subcellularLocation>
</comment>
<keyword evidence="3" id="KW-0496">Mitochondrion</keyword>
<evidence type="ECO:0000256" key="3">
    <source>
        <dbReference type="ARBA" id="ARBA00023128"/>
    </source>
</evidence>
<proteinExistence type="inferred from homology"/>
<dbReference type="Proteomes" id="UP001314263">
    <property type="component" value="Unassembled WGS sequence"/>
</dbReference>
<comment type="similarity">
    <text evidence="2">Belongs to the misato family.</text>
</comment>
<evidence type="ECO:0000313" key="6">
    <source>
        <dbReference type="EMBL" id="CAK0787764.1"/>
    </source>
</evidence>
<evidence type="ECO:0000259" key="5">
    <source>
        <dbReference type="Pfam" id="PF14881"/>
    </source>
</evidence>
<evidence type="ECO:0000313" key="7">
    <source>
        <dbReference type="Proteomes" id="UP001314263"/>
    </source>
</evidence>
<reference evidence="6 7" key="1">
    <citation type="submission" date="2023-10" db="EMBL/GenBank/DDBJ databases">
        <authorList>
            <person name="Maclean D."/>
            <person name="Macfadyen A."/>
        </authorList>
    </citation>
    <scope>NUCLEOTIDE SEQUENCE [LARGE SCALE GENOMIC DNA]</scope>
</reference>
<dbReference type="PANTHER" id="PTHR13391">
    <property type="entry name" value="MITOCHONDRIAL DISTRIBUTION REGULATOR MISATO"/>
    <property type="match status" value="1"/>
</dbReference>
<accession>A0AAV1IKX4</accession>
<dbReference type="AlphaFoldDB" id="A0AAV1IKX4"/>
<dbReference type="InterPro" id="IPR049942">
    <property type="entry name" value="DML1/Misato"/>
</dbReference>
<organism evidence="6 7">
    <name type="scientific">Coccomyxa viridis</name>
    <dbReference type="NCBI Taxonomy" id="1274662"/>
    <lineage>
        <taxon>Eukaryota</taxon>
        <taxon>Viridiplantae</taxon>
        <taxon>Chlorophyta</taxon>
        <taxon>core chlorophytes</taxon>
        <taxon>Trebouxiophyceae</taxon>
        <taxon>Trebouxiophyceae incertae sedis</taxon>
        <taxon>Coccomyxaceae</taxon>
        <taxon>Coccomyxa</taxon>
    </lineage>
</organism>
<dbReference type="InterPro" id="IPR029209">
    <property type="entry name" value="DML1/Misato_tubulin"/>
</dbReference>
<protein>
    <submittedName>
        <fullName evidence="6">Uncharacterized protein</fullName>
    </submittedName>
</protein>
<dbReference type="PANTHER" id="PTHR13391:SF0">
    <property type="entry name" value="PROTEIN MISATO HOMOLOG 1"/>
    <property type="match status" value="1"/>
</dbReference>
<name>A0AAV1IKX4_9CHLO</name>
<feature type="domain" description="Misato Segment II tubulin-like" evidence="4">
    <location>
        <begin position="3"/>
        <end position="123"/>
    </location>
</feature>
<keyword evidence="7" id="KW-1185">Reference proteome</keyword>
<comment type="caution">
    <text evidence="6">The sequence shown here is derived from an EMBL/GenBank/DDBJ whole genome shotgun (WGS) entry which is preliminary data.</text>
</comment>
<dbReference type="InterPro" id="IPR019605">
    <property type="entry name" value="Misato_II_tubulin-like"/>
</dbReference>
<dbReference type="Gene3D" id="3.40.50.1440">
    <property type="entry name" value="Tubulin/FtsZ, GTPase domain"/>
    <property type="match status" value="1"/>
</dbReference>
<dbReference type="Pfam" id="PF10644">
    <property type="entry name" value="Misat_Tub_SegII"/>
    <property type="match status" value="1"/>
</dbReference>
<dbReference type="EMBL" id="CAUYUE010000018">
    <property type="protein sequence ID" value="CAK0787764.1"/>
    <property type="molecule type" value="Genomic_DNA"/>
</dbReference>
<evidence type="ECO:0000259" key="4">
    <source>
        <dbReference type="Pfam" id="PF10644"/>
    </source>
</evidence>
<dbReference type="InterPro" id="IPR036525">
    <property type="entry name" value="Tubulin/FtsZ_GTPase_sf"/>
</dbReference>
<gene>
    <name evidence="6" type="ORF">CVIRNUC_010986</name>
</gene>
<evidence type="ECO:0000256" key="1">
    <source>
        <dbReference type="ARBA" id="ARBA00004173"/>
    </source>
</evidence>
<dbReference type="GO" id="GO:0007005">
    <property type="term" value="P:mitochondrion organization"/>
    <property type="evidence" value="ECO:0007669"/>
    <property type="project" value="InterPro"/>
</dbReference>
<dbReference type="GO" id="GO:0005739">
    <property type="term" value="C:mitochondrion"/>
    <property type="evidence" value="ECO:0007669"/>
    <property type="project" value="UniProtKB-SubCell"/>
</dbReference>
<feature type="domain" description="DML1/Misato tubulin" evidence="5">
    <location>
        <begin position="154"/>
        <end position="332"/>
    </location>
</feature>
<dbReference type="Pfam" id="PF14881">
    <property type="entry name" value="Tubulin_3"/>
    <property type="match status" value="1"/>
</dbReference>
<dbReference type="SUPFAM" id="SSF52490">
    <property type="entry name" value="Tubulin nucleotide-binding domain-like"/>
    <property type="match status" value="1"/>
</dbReference>
<evidence type="ECO:0000256" key="2">
    <source>
        <dbReference type="ARBA" id="ARBA00008507"/>
    </source>
</evidence>